<sequence>MTEHGTTPAEAEPVVPPAPDQPVVPVQPRAGVVRTILGRDEDDEDDRPLPDLAPLPADPRWRIEHLPFVTAVGFAFVLCGGSVGFLFGGPVAALGAAAGVLVVTVGVTITTLVIAWADVVRPALVLPAGLAVYVIKYALIVFLLFAIASSGWDGAYAMFWGLGIGAVLVTAVQAWWLARLASRHNP</sequence>
<reference evidence="3" key="1">
    <citation type="submission" date="2021-01" db="EMBL/GenBank/DDBJ databases">
        <title>Whole genome shotgun sequence of Actinoplanes rishiriensis NBRC 108556.</title>
        <authorList>
            <person name="Komaki H."/>
            <person name="Tamura T."/>
        </authorList>
    </citation>
    <scope>NUCLEOTIDE SEQUENCE</scope>
    <source>
        <strain evidence="3">NBRC 108556</strain>
    </source>
</reference>
<organism evidence="3 4">
    <name type="scientific">Paractinoplanes rishiriensis</name>
    <dbReference type="NCBI Taxonomy" id="1050105"/>
    <lineage>
        <taxon>Bacteria</taxon>
        <taxon>Bacillati</taxon>
        <taxon>Actinomycetota</taxon>
        <taxon>Actinomycetes</taxon>
        <taxon>Micromonosporales</taxon>
        <taxon>Micromonosporaceae</taxon>
        <taxon>Paractinoplanes</taxon>
    </lineage>
</organism>
<comment type="caution">
    <text evidence="3">The sequence shown here is derived from an EMBL/GenBank/DDBJ whole genome shotgun (WGS) entry which is preliminary data.</text>
</comment>
<dbReference type="EMBL" id="BOMV01000007">
    <property type="protein sequence ID" value="GIE93838.1"/>
    <property type="molecule type" value="Genomic_DNA"/>
</dbReference>
<keyword evidence="4" id="KW-1185">Reference proteome</keyword>
<keyword evidence="2" id="KW-1133">Transmembrane helix</keyword>
<evidence type="ECO:0000313" key="4">
    <source>
        <dbReference type="Proteomes" id="UP000636960"/>
    </source>
</evidence>
<dbReference type="RefSeq" id="WP_239162510.1">
    <property type="nucleotide sequence ID" value="NZ_BOMV01000007.1"/>
</dbReference>
<evidence type="ECO:0000256" key="2">
    <source>
        <dbReference type="SAM" id="Phobius"/>
    </source>
</evidence>
<proteinExistence type="predicted"/>
<dbReference type="Proteomes" id="UP000636960">
    <property type="component" value="Unassembled WGS sequence"/>
</dbReference>
<feature type="region of interest" description="Disordered" evidence="1">
    <location>
        <begin position="1"/>
        <end position="29"/>
    </location>
</feature>
<dbReference type="AlphaFoldDB" id="A0A919JSA0"/>
<name>A0A919JSA0_9ACTN</name>
<keyword evidence="2" id="KW-0812">Transmembrane</keyword>
<keyword evidence="2" id="KW-0472">Membrane</keyword>
<evidence type="ECO:0000256" key="1">
    <source>
        <dbReference type="SAM" id="MobiDB-lite"/>
    </source>
</evidence>
<feature type="transmembrane region" description="Helical" evidence="2">
    <location>
        <begin position="66"/>
        <end position="87"/>
    </location>
</feature>
<feature type="transmembrane region" description="Helical" evidence="2">
    <location>
        <begin position="154"/>
        <end position="178"/>
    </location>
</feature>
<gene>
    <name evidence="3" type="ORF">Ari01nite_13030</name>
</gene>
<feature type="transmembrane region" description="Helical" evidence="2">
    <location>
        <begin position="93"/>
        <end position="117"/>
    </location>
</feature>
<protein>
    <submittedName>
        <fullName evidence="3">Uncharacterized protein</fullName>
    </submittedName>
</protein>
<feature type="transmembrane region" description="Helical" evidence="2">
    <location>
        <begin position="124"/>
        <end position="148"/>
    </location>
</feature>
<accession>A0A919JSA0</accession>
<evidence type="ECO:0000313" key="3">
    <source>
        <dbReference type="EMBL" id="GIE93838.1"/>
    </source>
</evidence>